<evidence type="ECO:0000313" key="17">
    <source>
        <dbReference type="EMBL" id="ABF39326.1"/>
    </source>
</evidence>
<feature type="binding site" evidence="15">
    <location>
        <begin position="108"/>
        <end position="109"/>
    </location>
    <ligand>
        <name>beta-D-galactose</name>
        <dbReference type="ChEBI" id="CHEBI:27667"/>
    </ligand>
</feature>
<dbReference type="InterPro" id="IPR047215">
    <property type="entry name" value="Galactose_mutarotase-like"/>
</dbReference>
<comment type="subcellular location">
    <subcellularLocation>
        <location evidence="2">Cytoplasm</location>
    </subcellularLocation>
</comment>
<evidence type="ECO:0000256" key="3">
    <source>
        <dbReference type="ARBA" id="ARBA00005028"/>
    </source>
</evidence>
<dbReference type="CDD" id="cd09019">
    <property type="entry name" value="galactose_mutarotase_like"/>
    <property type="match status" value="1"/>
</dbReference>
<evidence type="ECO:0000256" key="13">
    <source>
        <dbReference type="PIRSR" id="PIRSR005096-1"/>
    </source>
</evidence>
<dbReference type="UniPathway" id="UPA00242"/>
<keyword evidence="18" id="KW-1185">Reference proteome</keyword>
<evidence type="ECO:0000256" key="4">
    <source>
        <dbReference type="ARBA" id="ARBA00006206"/>
    </source>
</evidence>
<dbReference type="RefSeq" id="WP_011521128.1">
    <property type="nucleotide sequence ID" value="NC_008009.1"/>
</dbReference>
<dbReference type="InterPro" id="IPR015443">
    <property type="entry name" value="Aldose_1-epimerase"/>
</dbReference>
<evidence type="ECO:0000256" key="1">
    <source>
        <dbReference type="ARBA" id="ARBA00001614"/>
    </source>
</evidence>
<keyword evidence="8" id="KW-0963">Cytoplasm</keyword>
<dbReference type="eggNOG" id="COG2017">
    <property type="taxonomic scope" value="Bacteria"/>
</dbReference>
<name>Q1IUX4_KORVE</name>
<keyword evidence="16" id="KW-0732">Signal</keyword>
<evidence type="ECO:0000313" key="18">
    <source>
        <dbReference type="Proteomes" id="UP000002432"/>
    </source>
</evidence>
<comment type="pathway">
    <text evidence="3 12">Carbohydrate metabolism; hexose metabolism.</text>
</comment>
<dbReference type="STRING" id="204669.Acid345_0321"/>
<dbReference type="FunFam" id="2.70.98.10:FF:000003">
    <property type="entry name" value="Aldose 1-epimerase"/>
    <property type="match status" value="1"/>
</dbReference>
<feature type="active site" description="Proton acceptor" evidence="13">
    <location>
        <position position="340"/>
    </location>
</feature>
<dbReference type="PANTHER" id="PTHR10091">
    <property type="entry name" value="ALDOSE-1-EPIMERASE"/>
    <property type="match status" value="1"/>
</dbReference>
<feature type="binding site" evidence="14">
    <location>
        <position position="275"/>
    </location>
    <ligand>
        <name>beta-D-galactose</name>
        <dbReference type="ChEBI" id="CHEBI:27667"/>
    </ligand>
</feature>
<evidence type="ECO:0000256" key="7">
    <source>
        <dbReference type="ARBA" id="ARBA00014165"/>
    </source>
</evidence>
<keyword evidence="9" id="KW-0597">Phosphoprotein</keyword>
<feature type="chain" id="PRO_5004192035" description="Aldose 1-epimerase" evidence="16">
    <location>
        <begin position="24"/>
        <end position="375"/>
    </location>
</feature>
<dbReference type="GO" id="GO:0030246">
    <property type="term" value="F:carbohydrate binding"/>
    <property type="evidence" value="ECO:0007669"/>
    <property type="project" value="InterPro"/>
</dbReference>
<dbReference type="PANTHER" id="PTHR10091:SF0">
    <property type="entry name" value="GALACTOSE MUTAROTASE"/>
    <property type="match status" value="1"/>
</dbReference>
<dbReference type="Gene3D" id="2.70.98.10">
    <property type="match status" value="1"/>
</dbReference>
<dbReference type="OrthoDB" id="9779408at2"/>
<comment type="catalytic activity">
    <reaction evidence="1 12">
        <text>alpha-D-glucose = beta-D-glucose</text>
        <dbReference type="Rhea" id="RHEA:10264"/>
        <dbReference type="ChEBI" id="CHEBI:15903"/>
        <dbReference type="ChEBI" id="CHEBI:17925"/>
        <dbReference type="EC" id="5.1.3.3"/>
    </reaction>
</comment>
<evidence type="ECO:0000256" key="12">
    <source>
        <dbReference type="PIRNR" id="PIRNR005096"/>
    </source>
</evidence>
<dbReference type="GO" id="GO:0006006">
    <property type="term" value="P:glucose metabolic process"/>
    <property type="evidence" value="ECO:0007669"/>
    <property type="project" value="TreeGrafter"/>
</dbReference>
<dbReference type="NCBIfam" id="NF008277">
    <property type="entry name" value="PRK11055.1"/>
    <property type="match status" value="1"/>
</dbReference>
<keyword evidence="10 12" id="KW-0413">Isomerase</keyword>
<evidence type="ECO:0000256" key="14">
    <source>
        <dbReference type="PIRSR" id="PIRSR005096-2"/>
    </source>
</evidence>
<feature type="active site" description="Proton donor" evidence="13">
    <location>
        <position position="203"/>
    </location>
</feature>
<dbReference type="PIRSF" id="PIRSF005096">
    <property type="entry name" value="GALM"/>
    <property type="match status" value="1"/>
</dbReference>
<organism evidence="17 18">
    <name type="scientific">Koribacter versatilis (strain Ellin345)</name>
    <dbReference type="NCBI Taxonomy" id="204669"/>
    <lineage>
        <taxon>Bacteria</taxon>
        <taxon>Pseudomonadati</taxon>
        <taxon>Acidobacteriota</taxon>
        <taxon>Terriglobia</taxon>
        <taxon>Terriglobales</taxon>
        <taxon>Candidatus Korobacteraceae</taxon>
        <taxon>Candidatus Korobacter</taxon>
    </lineage>
</organism>
<evidence type="ECO:0000256" key="16">
    <source>
        <dbReference type="SAM" id="SignalP"/>
    </source>
</evidence>
<dbReference type="KEGG" id="aba:Acid345_0321"/>
<protein>
    <recommendedName>
        <fullName evidence="7 12">Aldose 1-epimerase</fullName>
        <ecNumber evidence="6 12">5.1.3.3</ecNumber>
    </recommendedName>
</protein>
<dbReference type="Pfam" id="PF01263">
    <property type="entry name" value="Aldose_epim"/>
    <property type="match status" value="1"/>
</dbReference>
<comment type="subunit">
    <text evidence="5">Monomer.</text>
</comment>
<dbReference type="EnsemblBacteria" id="ABF39326">
    <property type="protein sequence ID" value="ABF39326"/>
    <property type="gene ID" value="Acid345_0321"/>
</dbReference>
<dbReference type="GO" id="GO:0033499">
    <property type="term" value="P:galactose catabolic process via UDP-galactose, Leloir pathway"/>
    <property type="evidence" value="ECO:0007669"/>
    <property type="project" value="TreeGrafter"/>
</dbReference>
<sequence>MQRIPKVLVLTLLAILTVGMAEAKTNVTKQTFGKVQDGTAVDLYTLSDGPYEARIMTYGGVLVSFKAPDKAGKTADVILGFDDAAGFYDNFNGAHNAFFDAIIGRYANRIGKGAFTLDGKKYDLPKNDGPNTLHGGPHGFNNVVWQGKQLPNGVELTYVSKDGEMGFPGNMTATVKYTLTKGDLRIEYSATTDKATVVNLTNHSYFNLAGEGSGDILKHQLMINASKITPVDATLIPTGELTSVDGTPFDFRKSTEIGARINNDDEQLKRGHGYDHNWVLDSTGGKLAEAAEVYEPTSGRVLKVLTDQPGIQFYSGNFLDGAVKGKGGKPYTHRSGLCLETQHFPDTPNHANFPSAELKPGQKYHTVTVFSFSTR</sequence>
<dbReference type="PROSITE" id="PS00545">
    <property type="entry name" value="ALDOSE_1_EPIMERASE"/>
    <property type="match status" value="1"/>
</dbReference>
<feature type="signal peptide" evidence="16">
    <location>
        <begin position="1"/>
        <end position="23"/>
    </location>
</feature>
<evidence type="ECO:0000256" key="2">
    <source>
        <dbReference type="ARBA" id="ARBA00004496"/>
    </source>
</evidence>
<evidence type="ECO:0000256" key="9">
    <source>
        <dbReference type="ARBA" id="ARBA00022553"/>
    </source>
</evidence>
<evidence type="ECO:0000256" key="5">
    <source>
        <dbReference type="ARBA" id="ARBA00011245"/>
    </source>
</evidence>
<dbReference type="GO" id="GO:0004034">
    <property type="term" value="F:aldose 1-epimerase activity"/>
    <property type="evidence" value="ECO:0007669"/>
    <property type="project" value="UniProtKB-EC"/>
</dbReference>
<dbReference type="InterPro" id="IPR014718">
    <property type="entry name" value="GH-type_carb-bd"/>
</dbReference>
<dbReference type="GO" id="GO:0005737">
    <property type="term" value="C:cytoplasm"/>
    <property type="evidence" value="ECO:0007669"/>
    <property type="project" value="UniProtKB-SubCell"/>
</dbReference>
<dbReference type="EMBL" id="CP000360">
    <property type="protein sequence ID" value="ABF39326.1"/>
    <property type="molecule type" value="Genomic_DNA"/>
</dbReference>
<dbReference type="EC" id="5.1.3.3" evidence="6 12"/>
<dbReference type="Proteomes" id="UP000002432">
    <property type="component" value="Chromosome"/>
</dbReference>
<accession>Q1IUX4</accession>
<keyword evidence="11 12" id="KW-0119">Carbohydrate metabolism</keyword>
<dbReference type="InterPro" id="IPR011013">
    <property type="entry name" value="Gal_mutarotase_sf_dom"/>
</dbReference>
<dbReference type="AlphaFoldDB" id="Q1IUX4"/>
<evidence type="ECO:0000256" key="6">
    <source>
        <dbReference type="ARBA" id="ARBA00013185"/>
    </source>
</evidence>
<dbReference type="InterPro" id="IPR008183">
    <property type="entry name" value="Aldose_1/G6P_1-epimerase"/>
</dbReference>
<dbReference type="InterPro" id="IPR018052">
    <property type="entry name" value="Ald1_epimerase_CS"/>
</dbReference>
<feature type="binding site" evidence="15">
    <location>
        <begin position="203"/>
        <end position="205"/>
    </location>
    <ligand>
        <name>beta-D-galactose</name>
        <dbReference type="ChEBI" id="CHEBI:27667"/>
    </ligand>
</feature>
<comment type="similarity">
    <text evidence="4 12">Belongs to the aldose epimerase family.</text>
</comment>
<evidence type="ECO:0000256" key="15">
    <source>
        <dbReference type="PIRSR" id="PIRSR005096-3"/>
    </source>
</evidence>
<evidence type="ECO:0000256" key="11">
    <source>
        <dbReference type="ARBA" id="ARBA00023277"/>
    </source>
</evidence>
<reference evidence="17 18" key="1">
    <citation type="journal article" date="2009" name="Appl. Environ. Microbiol.">
        <title>Three genomes from the phylum Acidobacteria provide insight into the lifestyles of these microorganisms in soils.</title>
        <authorList>
            <person name="Ward N.L."/>
            <person name="Challacombe J.F."/>
            <person name="Janssen P.H."/>
            <person name="Henrissat B."/>
            <person name="Coutinho P.M."/>
            <person name="Wu M."/>
            <person name="Xie G."/>
            <person name="Haft D.H."/>
            <person name="Sait M."/>
            <person name="Badger J."/>
            <person name="Barabote R.D."/>
            <person name="Bradley B."/>
            <person name="Brettin T.S."/>
            <person name="Brinkac L.M."/>
            <person name="Bruce D."/>
            <person name="Creasy T."/>
            <person name="Daugherty S.C."/>
            <person name="Davidsen T.M."/>
            <person name="DeBoy R.T."/>
            <person name="Detter J.C."/>
            <person name="Dodson R.J."/>
            <person name="Durkin A.S."/>
            <person name="Ganapathy A."/>
            <person name="Gwinn-Giglio M."/>
            <person name="Han C.S."/>
            <person name="Khouri H."/>
            <person name="Kiss H."/>
            <person name="Kothari S.P."/>
            <person name="Madupu R."/>
            <person name="Nelson K.E."/>
            <person name="Nelson W.C."/>
            <person name="Paulsen I."/>
            <person name="Penn K."/>
            <person name="Ren Q."/>
            <person name="Rosovitz M.J."/>
            <person name="Selengut J.D."/>
            <person name="Shrivastava S."/>
            <person name="Sullivan S.A."/>
            <person name="Tapia R."/>
            <person name="Thompson L.S."/>
            <person name="Watkins K.L."/>
            <person name="Yang Q."/>
            <person name="Yu C."/>
            <person name="Zafar N."/>
            <person name="Zhou L."/>
            <person name="Kuske C.R."/>
        </authorList>
    </citation>
    <scope>NUCLEOTIDE SEQUENCE [LARGE SCALE GENOMIC DNA]</scope>
    <source>
        <strain evidence="17 18">Ellin345</strain>
    </source>
</reference>
<gene>
    <name evidence="17" type="ordered locus">Acid345_0321</name>
</gene>
<dbReference type="SUPFAM" id="SSF74650">
    <property type="entry name" value="Galactose mutarotase-like"/>
    <property type="match status" value="1"/>
</dbReference>
<proteinExistence type="inferred from homology"/>
<dbReference type="HOGENOM" id="CLU_031753_2_0_0"/>
<evidence type="ECO:0000256" key="8">
    <source>
        <dbReference type="ARBA" id="ARBA00022490"/>
    </source>
</evidence>
<evidence type="ECO:0000256" key="10">
    <source>
        <dbReference type="ARBA" id="ARBA00023235"/>
    </source>
</evidence>